<keyword evidence="3 8" id="KW-0548">Nucleotidyltransferase</keyword>
<comment type="catalytic activity">
    <reaction evidence="8">
        <text>L-tyrosyl-[protein] + UTP = O-(5'-uridylyl)-L-tyrosyl-[protein] + diphosphate</text>
        <dbReference type="Rhea" id="RHEA:83887"/>
        <dbReference type="Rhea" id="RHEA-COMP:10136"/>
        <dbReference type="Rhea" id="RHEA-COMP:20238"/>
        <dbReference type="ChEBI" id="CHEBI:33019"/>
        <dbReference type="ChEBI" id="CHEBI:46398"/>
        <dbReference type="ChEBI" id="CHEBI:46858"/>
        <dbReference type="ChEBI" id="CHEBI:90602"/>
    </reaction>
</comment>
<feature type="binding site" evidence="8">
    <location>
        <position position="93"/>
    </location>
    <ligand>
        <name>ATP</name>
        <dbReference type="ChEBI" id="CHEBI:30616"/>
    </ligand>
</feature>
<feature type="binding site" evidence="8">
    <location>
        <position position="256"/>
    </location>
    <ligand>
        <name>Mg(2+)</name>
        <dbReference type="ChEBI" id="CHEBI:18420"/>
    </ligand>
</feature>
<feature type="binding site" evidence="8">
    <location>
        <position position="179"/>
    </location>
    <ligand>
        <name>ATP</name>
        <dbReference type="ChEBI" id="CHEBI:30616"/>
    </ligand>
</feature>
<dbReference type="PANTHER" id="PTHR12153:SF15">
    <property type="entry name" value="PROTEIN ADENYLYLTRANSFERASE SELO, MITOCHONDRIAL"/>
    <property type="match status" value="1"/>
</dbReference>
<dbReference type="RefSeq" id="WP_180307429.1">
    <property type="nucleotide sequence ID" value="NZ_CP058952.1"/>
</dbReference>
<comment type="catalytic activity">
    <reaction evidence="8">
        <text>L-tyrosyl-[protein] + ATP = O-(5'-adenylyl)-L-tyrosyl-[protein] + diphosphate</text>
        <dbReference type="Rhea" id="RHEA:54288"/>
        <dbReference type="Rhea" id="RHEA-COMP:10136"/>
        <dbReference type="Rhea" id="RHEA-COMP:13846"/>
        <dbReference type="ChEBI" id="CHEBI:30616"/>
        <dbReference type="ChEBI" id="CHEBI:33019"/>
        <dbReference type="ChEBI" id="CHEBI:46858"/>
        <dbReference type="ChEBI" id="CHEBI:83624"/>
        <dbReference type="EC" id="2.7.7.108"/>
    </reaction>
</comment>
<dbReference type="EC" id="2.7.7.108" evidence="8"/>
<comment type="similarity">
    <text evidence="1 8">Belongs to the SELO family.</text>
</comment>
<sequence length="496" mass="56363">MAFSFAQLPLTPRFSLLHSRFWDYTPATPMPAPHVVALNHALAEQLGIDWQQQQNLSDYLIGNQLPQGSRAPFYPIASVYSGHQFGVNVPQLGDGRALLIAEFTDPSGQHWEMQLKGAGPTPYSRRGDGRAVLRSSIREYLASEALHHLGIPTNRALAIGGSPQTIWRETRETAAVVMRLAPTFVRFGHFEYFFYQGEPERITELADWVIKHHYPDCANAENPYLALLNAVISRTAQLIARWQAVGFCHGVMNTDNMSILGLTIDYGPYGFLDGFDAGHICNHSDDSGRYAYNQQPQIGLWNLHCLAQALLPLSNKDELLAALGQYQPQFEAAFAEQLRRKLGFTQWQEDDWTLVTDLFELMQATHTDWTIFWRTLSHWPVQRNTAQLRDLFLARAQFDDWLERYERRLRLNDEQAGLDELAMQARSQAMLAANPKYILRNYLAENAIAKAQAGDFSEIERLQRCLMQPFAEQPEFEAYAALPPDWAREISVSCSS</sequence>
<feature type="binding site" evidence="8">
    <location>
        <position position="116"/>
    </location>
    <ligand>
        <name>ATP</name>
        <dbReference type="ChEBI" id="CHEBI:30616"/>
    </ligand>
</feature>
<gene>
    <name evidence="8" type="primary">ydiU</name>
    <name evidence="8" type="synonym">selO</name>
    <name evidence="9" type="ORF">HZU75_01350</name>
</gene>
<comment type="catalytic activity">
    <reaction evidence="8">
        <text>L-threonyl-[protein] + ATP = 3-O-(5'-adenylyl)-L-threonyl-[protein] + diphosphate</text>
        <dbReference type="Rhea" id="RHEA:54292"/>
        <dbReference type="Rhea" id="RHEA-COMP:11060"/>
        <dbReference type="Rhea" id="RHEA-COMP:13847"/>
        <dbReference type="ChEBI" id="CHEBI:30013"/>
        <dbReference type="ChEBI" id="CHEBI:30616"/>
        <dbReference type="ChEBI" id="CHEBI:33019"/>
        <dbReference type="ChEBI" id="CHEBI:138113"/>
        <dbReference type="EC" id="2.7.7.108"/>
    </reaction>
</comment>
<dbReference type="Proteomes" id="UP000510822">
    <property type="component" value="Chromosome"/>
</dbReference>
<dbReference type="HAMAP" id="MF_00692">
    <property type="entry name" value="SelO"/>
    <property type="match status" value="1"/>
</dbReference>
<dbReference type="AlphaFoldDB" id="A0A7D5Z879"/>
<feature type="binding site" evidence="8">
    <location>
        <position position="186"/>
    </location>
    <ligand>
        <name>ATP</name>
        <dbReference type="ChEBI" id="CHEBI:30616"/>
    </ligand>
</feature>
<keyword evidence="2 8" id="KW-0808">Transferase</keyword>
<feature type="binding site" evidence="8">
    <location>
        <position position="129"/>
    </location>
    <ligand>
        <name>ATP</name>
        <dbReference type="ChEBI" id="CHEBI:30616"/>
    </ligand>
</feature>
<reference evidence="9 10" key="1">
    <citation type="journal article" date="2016" name="Int. J. Syst. Evol. Microbiol.">
        <title>Chitinibacter fontanus sp. nov., isolated from a spring.</title>
        <authorList>
            <person name="Sheu S.Y."/>
            <person name="Li Y.S."/>
            <person name="Young C.C."/>
            <person name="Chen W.M."/>
        </authorList>
    </citation>
    <scope>NUCLEOTIDE SEQUENCE [LARGE SCALE GENOMIC DNA]</scope>
    <source>
        <strain evidence="9 10">STM-7</strain>
    </source>
</reference>
<dbReference type="InterPro" id="IPR003846">
    <property type="entry name" value="SelO"/>
</dbReference>
<dbReference type="GO" id="GO:0030145">
    <property type="term" value="F:manganese ion binding"/>
    <property type="evidence" value="ECO:0007669"/>
    <property type="project" value="UniProtKB-UniRule"/>
</dbReference>
<keyword evidence="8" id="KW-0464">Manganese</keyword>
<dbReference type="KEGG" id="cfon:HZU75_01350"/>
<keyword evidence="4 8" id="KW-0479">Metal-binding</keyword>
<evidence type="ECO:0000256" key="6">
    <source>
        <dbReference type="ARBA" id="ARBA00022840"/>
    </source>
</evidence>
<feature type="active site" description="Proton acceptor" evidence="8">
    <location>
        <position position="255"/>
    </location>
</feature>
<comment type="catalytic activity">
    <reaction evidence="8">
        <text>L-seryl-[protein] + UTP = O-(5'-uridylyl)-L-seryl-[protein] + diphosphate</text>
        <dbReference type="Rhea" id="RHEA:64604"/>
        <dbReference type="Rhea" id="RHEA-COMP:9863"/>
        <dbReference type="Rhea" id="RHEA-COMP:16635"/>
        <dbReference type="ChEBI" id="CHEBI:29999"/>
        <dbReference type="ChEBI" id="CHEBI:33019"/>
        <dbReference type="ChEBI" id="CHEBI:46398"/>
        <dbReference type="ChEBI" id="CHEBI:156051"/>
    </reaction>
</comment>
<feature type="binding site" evidence="8">
    <location>
        <position position="128"/>
    </location>
    <ligand>
        <name>ATP</name>
        <dbReference type="ChEBI" id="CHEBI:30616"/>
    </ligand>
</feature>
<proteinExistence type="inferred from homology"/>
<dbReference type="GO" id="GO:0070733">
    <property type="term" value="F:AMPylase activity"/>
    <property type="evidence" value="ECO:0007669"/>
    <property type="project" value="UniProtKB-EC"/>
</dbReference>
<evidence type="ECO:0000256" key="2">
    <source>
        <dbReference type="ARBA" id="ARBA00022679"/>
    </source>
</evidence>
<accession>A0A7D5Z879</accession>
<evidence type="ECO:0000313" key="10">
    <source>
        <dbReference type="Proteomes" id="UP000510822"/>
    </source>
</evidence>
<evidence type="ECO:0000256" key="4">
    <source>
        <dbReference type="ARBA" id="ARBA00022723"/>
    </source>
</evidence>
<dbReference type="GO" id="GO:0000287">
    <property type="term" value="F:magnesium ion binding"/>
    <property type="evidence" value="ECO:0007669"/>
    <property type="project" value="UniProtKB-UniRule"/>
</dbReference>
<evidence type="ECO:0000256" key="5">
    <source>
        <dbReference type="ARBA" id="ARBA00022741"/>
    </source>
</evidence>
<feature type="binding site" evidence="8">
    <location>
        <position position="96"/>
    </location>
    <ligand>
        <name>ATP</name>
        <dbReference type="ChEBI" id="CHEBI:30616"/>
    </ligand>
</feature>
<feature type="binding site" evidence="8">
    <location>
        <position position="95"/>
    </location>
    <ligand>
        <name>ATP</name>
        <dbReference type="ChEBI" id="CHEBI:30616"/>
    </ligand>
</feature>
<keyword evidence="6 8" id="KW-0067">ATP-binding</keyword>
<protein>
    <recommendedName>
        <fullName evidence="8">Protein nucleotidyltransferase YdiU</fullName>
        <ecNumber evidence="8">2.7.7.-</ecNumber>
    </recommendedName>
    <alternativeName>
        <fullName evidence="8">Protein adenylyltransferase YdiU</fullName>
        <ecNumber evidence="8">2.7.7.108</ecNumber>
    </alternativeName>
    <alternativeName>
        <fullName evidence="8">Protein uridylyltransferase YdiU</fullName>
        <ecNumber evidence="8">2.7.7.-</ecNumber>
    </alternativeName>
</protein>
<evidence type="ECO:0000256" key="3">
    <source>
        <dbReference type="ARBA" id="ARBA00022695"/>
    </source>
</evidence>
<keyword evidence="7 8" id="KW-0460">Magnesium</keyword>
<dbReference type="GO" id="GO:0005524">
    <property type="term" value="F:ATP binding"/>
    <property type="evidence" value="ECO:0007669"/>
    <property type="project" value="UniProtKB-UniRule"/>
</dbReference>
<evidence type="ECO:0000313" key="9">
    <source>
        <dbReference type="EMBL" id="QLI80285.1"/>
    </source>
</evidence>
<feature type="binding site" evidence="8">
    <location>
        <position position="265"/>
    </location>
    <ligand>
        <name>Mg(2+)</name>
        <dbReference type="ChEBI" id="CHEBI:18420"/>
    </ligand>
</feature>
<comment type="cofactor">
    <cofactor evidence="8">
        <name>Mg(2+)</name>
        <dbReference type="ChEBI" id="CHEBI:18420"/>
    </cofactor>
    <cofactor evidence="8">
        <name>Mn(2+)</name>
        <dbReference type="ChEBI" id="CHEBI:29035"/>
    </cofactor>
</comment>
<comment type="catalytic activity">
    <reaction evidence="8">
        <text>L-seryl-[protein] + ATP = 3-O-(5'-adenylyl)-L-seryl-[protein] + diphosphate</text>
        <dbReference type="Rhea" id="RHEA:58120"/>
        <dbReference type="Rhea" id="RHEA-COMP:9863"/>
        <dbReference type="Rhea" id="RHEA-COMP:15073"/>
        <dbReference type="ChEBI" id="CHEBI:29999"/>
        <dbReference type="ChEBI" id="CHEBI:30616"/>
        <dbReference type="ChEBI" id="CHEBI:33019"/>
        <dbReference type="ChEBI" id="CHEBI:142516"/>
        <dbReference type="EC" id="2.7.7.108"/>
    </reaction>
</comment>
<evidence type="ECO:0000256" key="7">
    <source>
        <dbReference type="ARBA" id="ARBA00022842"/>
    </source>
</evidence>
<name>A0A7D5Z879_9NEIS</name>
<comment type="function">
    <text evidence="8">Nucleotidyltransferase involved in the post-translational modification of proteins. It can catalyze the addition of adenosine monophosphate (AMP) or uridine monophosphate (UMP) to a protein, resulting in modifications known as AMPylation and UMPylation.</text>
</comment>
<dbReference type="EC" id="2.7.7.-" evidence="8"/>
<evidence type="ECO:0000256" key="8">
    <source>
        <dbReference type="HAMAP-Rule" id="MF_00692"/>
    </source>
</evidence>
<dbReference type="PANTHER" id="PTHR12153">
    <property type="entry name" value="SELENOPROTEIN O"/>
    <property type="match status" value="1"/>
</dbReference>
<dbReference type="NCBIfam" id="NF000658">
    <property type="entry name" value="PRK00029.1"/>
    <property type="match status" value="1"/>
</dbReference>
<comment type="catalytic activity">
    <reaction evidence="8">
        <text>L-histidyl-[protein] + UTP = N(tele)-(5'-uridylyl)-L-histidyl-[protein] + diphosphate</text>
        <dbReference type="Rhea" id="RHEA:83891"/>
        <dbReference type="Rhea" id="RHEA-COMP:9745"/>
        <dbReference type="Rhea" id="RHEA-COMP:20239"/>
        <dbReference type="ChEBI" id="CHEBI:29979"/>
        <dbReference type="ChEBI" id="CHEBI:33019"/>
        <dbReference type="ChEBI" id="CHEBI:46398"/>
        <dbReference type="ChEBI" id="CHEBI:233474"/>
    </reaction>
</comment>
<organism evidence="9 10">
    <name type="scientific">Chitinibacter fontanus</name>
    <dbReference type="NCBI Taxonomy" id="1737446"/>
    <lineage>
        <taxon>Bacteria</taxon>
        <taxon>Pseudomonadati</taxon>
        <taxon>Pseudomonadota</taxon>
        <taxon>Betaproteobacteria</taxon>
        <taxon>Neisseriales</taxon>
        <taxon>Chitinibacteraceae</taxon>
        <taxon>Chitinibacter</taxon>
    </lineage>
</organism>
<keyword evidence="5 8" id="KW-0547">Nucleotide-binding</keyword>
<evidence type="ECO:0000256" key="1">
    <source>
        <dbReference type="ARBA" id="ARBA00009747"/>
    </source>
</evidence>
<feature type="binding site" evidence="8">
    <location>
        <position position="265"/>
    </location>
    <ligand>
        <name>ATP</name>
        <dbReference type="ChEBI" id="CHEBI:30616"/>
    </ligand>
</feature>
<keyword evidence="10" id="KW-1185">Reference proteome</keyword>
<dbReference type="Pfam" id="PF02696">
    <property type="entry name" value="SelO"/>
    <property type="match status" value="1"/>
</dbReference>
<dbReference type="EMBL" id="CP058952">
    <property type="protein sequence ID" value="QLI80285.1"/>
    <property type="molecule type" value="Genomic_DNA"/>
</dbReference>